<evidence type="ECO:0000256" key="2">
    <source>
        <dbReference type="ARBA" id="ARBA00022475"/>
    </source>
</evidence>
<feature type="transmembrane region" description="Helical" evidence="4">
    <location>
        <begin position="45"/>
        <end position="66"/>
    </location>
</feature>
<evidence type="ECO:0000313" key="6">
    <source>
        <dbReference type="EMBL" id="PGH22917.1"/>
    </source>
</evidence>
<dbReference type="AlphaFoldDB" id="A0A2B7YQJ6"/>
<feature type="region of interest" description="Disordered" evidence="3">
    <location>
        <begin position="819"/>
        <end position="887"/>
    </location>
</feature>
<feature type="transmembrane region" description="Helical" evidence="4">
    <location>
        <begin position="711"/>
        <end position="731"/>
    </location>
</feature>
<feature type="transmembrane region" description="Helical" evidence="4">
    <location>
        <begin position="500"/>
        <end position="521"/>
    </location>
</feature>
<evidence type="ECO:0000256" key="3">
    <source>
        <dbReference type="SAM" id="MobiDB-lite"/>
    </source>
</evidence>
<feature type="compositionally biased region" description="Basic and acidic residues" evidence="3">
    <location>
        <begin position="824"/>
        <end position="833"/>
    </location>
</feature>
<feature type="compositionally biased region" description="Polar residues" evidence="3">
    <location>
        <begin position="310"/>
        <end position="327"/>
    </location>
</feature>
<keyword evidence="4" id="KW-0812">Transmembrane</keyword>
<dbReference type="InterPro" id="IPR050375">
    <property type="entry name" value="MFS_TsgA-like"/>
</dbReference>
<evidence type="ECO:0000313" key="7">
    <source>
        <dbReference type="Proteomes" id="UP000224634"/>
    </source>
</evidence>
<dbReference type="Gene3D" id="1.20.1250.20">
    <property type="entry name" value="MFS general substrate transporter like domains"/>
    <property type="match status" value="2"/>
</dbReference>
<feature type="transmembrane region" description="Helical" evidence="4">
    <location>
        <begin position="662"/>
        <end position="681"/>
    </location>
</feature>
<dbReference type="InterPro" id="IPR049326">
    <property type="entry name" value="Rhodopsin_dom_fungi"/>
</dbReference>
<dbReference type="InterPro" id="IPR036259">
    <property type="entry name" value="MFS_trans_sf"/>
</dbReference>
<protein>
    <recommendedName>
        <fullName evidence="5">Rhodopsin domain-containing protein</fullName>
    </recommendedName>
</protein>
<feature type="transmembrane region" description="Helical" evidence="4">
    <location>
        <begin position="120"/>
        <end position="141"/>
    </location>
</feature>
<dbReference type="SUPFAM" id="SSF103473">
    <property type="entry name" value="MFS general substrate transporter"/>
    <property type="match status" value="1"/>
</dbReference>
<dbReference type="PANTHER" id="PTHR43702">
    <property type="entry name" value="L-FUCOSE-PROTON SYMPORTER"/>
    <property type="match status" value="1"/>
</dbReference>
<dbReference type="InterPro" id="IPR011701">
    <property type="entry name" value="MFS"/>
</dbReference>
<feature type="transmembrane region" description="Helical" evidence="4">
    <location>
        <begin position="440"/>
        <end position="460"/>
    </location>
</feature>
<dbReference type="GO" id="GO:0005886">
    <property type="term" value="C:plasma membrane"/>
    <property type="evidence" value="ECO:0007669"/>
    <property type="project" value="UniProtKB-SubCell"/>
</dbReference>
<sequence length="887" mass="98101">MDDRRPIVLPVTIASLAAATVFVILRFISRVVIVQRLGLHDHFMLLAWAISFGFCFAVCYGTSKGLGLHEKDIPQDWHAALNKTTYAFSVLYNPALMATKTSILIFYLHLMAREKTFRGATYVTLFAVNAAGLALTLLNVFRCNPVRAAFTYPPPAGARCTDLVTLYLSSAPANIITDLAIFFLPLPVLTRMQLPLKQKIILIVTFSFGAFVAVVDVVRIAYLQSASIARIQAMPQFSGTRNEEFEDDDFSFHSSFALMWSAVEVNVGIICACVPSLKPLVARVIPRLIRDTGEYSAPDGTQDQSHRRSTIAQDQPRQDYSLQTLKPVSNGYPRATKDQSQSNEDINDPVDMMEFLTMPGTVTNINSGNSRSRQKPAPFFDFVNLRKPKSMLKMSNRESIPAIAMVTVLFFLWGFAYGLLDVLNSQFQLLVDMTTVQLTVLHAAYFCGYIIGPIGGRLILKRWGYKSVFSAGLCLWASGVLVFWPSAVLASFEAFLMSNLIVGCGLAVVETAANPFIALCGPEKYSEVRLNIAQGFQAIGVVVSPLLAKKVLFRNSKDAASLIDAQWTYLGIAFFDVLLAVAFHYLPIPEASDDELVELANRRREANAAKIGKVRVVYVTLGLGVMSQWFYMSGQESMNMNFEKLIEFIHPDSRLTPFDLSLVGHTVFALGRFMTAFAQLFAKPRLILLFLFIGMIITSILSMNVEGSAGVSIGILVFLFQSGAFGLIFAISLRGMGRHTKTAGALLTAGISGGAIFPFIQNTIASRRGIQYSFVTQVVAFSSASIFALYLNLVPAARRQVDLLPDEYVQRPQHRRILGLRSRFNGEKTDESHSRHHRRSLNRQRESSPEPSSGQQGLMHDLAPWPTSSPTRDDTRSSVTAPSAYQH</sequence>
<feature type="transmembrane region" description="Helical" evidence="4">
    <location>
        <begin position="743"/>
        <end position="760"/>
    </location>
</feature>
<reference evidence="6 7" key="1">
    <citation type="submission" date="2017-10" db="EMBL/GenBank/DDBJ databases">
        <title>Comparative genomics in systemic dimorphic fungi from Ajellomycetaceae.</title>
        <authorList>
            <person name="Munoz J.F."/>
            <person name="Mcewen J.G."/>
            <person name="Clay O.K."/>
            <person name="Cuomo C.A."/>
        </authorList>
    </citation>
    <scope>NUCLEOTIDE SEQUENCE [LARGE SCALE GENOMIC DNA]</scope>
    <source>
        <strain evidence="6 7">UAMH7299</strain>
    </source>
</reference>
<evidence type="ECO:0000256" key="1">
    <source>
        <dbReference type="ARBA" id="ARBA00004429"/>
    </source>
</evidence>
<accession>A0A2B7YQJ6</accession>
<feature type="transmembrane region" description="Helical" evidence="4">
    <location>
        <begin position="6"/>
        <end position="25"/>
    </location>
</feature>
<feature type="transmembrane region" description="Helical" evidence="4">
    <location>
        <begin position="399"/>
        <end position="420"/>
    </location>
</feature>
<proteinExistence type="predicted"/>
<dbReference type="OrthoDB" id="2496787at2759"/>
<feature type="transmembrane region" description="Helical" evidence="4">
    <location>
        <begin position="86"/>
        <end position="108"/>
    </location>
</feature>
<dbReference type="PANTHER" id="PTHR43702:SF13">
    <property type="entry name" value="MONOSACCHARIDE TRANSPORTER, PUTATIVE (AFU_ORTHOLOGUE AFUA_4G06630)-RELATED"/>
    <property type="match status" value="1"/>
</dbReference>
<feature type="transmembrane region" description="Helical" evidence="4">
    <location>
        <begin position="467"/>
        <end position="488"/>
    </location>
</feature>
<gene>
    <name evidence="6" type="ORF">AJ80_02966</name>
</gene>
<dbReference type="Pfam" id="PF20684">
    <property type="entry name" value="Fung_rhodopsin"/>
    <property type="match status" value="1"/>
</dbReference>
<feature type="transmembrane region" description="Helical" evidence="4">
    <location>
        <begin position="201"/>
        <end position="222"/>
    </location>
</feature>
<evidence type="ECO:0000259" key="5">
    <source>
        <dbReference type="Pfam" id="PF20684"/>
    </source>
</evidence>
<feature type="transmembrane region" description="Helical" evidence="4">
    <location>
        <begin position="686"/>
        <end position="705"/>
    </location>
</feature>
<dbReference type="STRING" id="1447883.A0A2B7YQJ6"/>
<keyword evidence="4" id="KW-0472">Membrane</keyword>
<feature type="region of interest" description="Disordered" evidence="3">
    <location>
        <begin position="294"/>
        <end position="346"/>
    </location>
</feature>
<feature type="domain" description="Rhodopsin" evidence="5">
    <location>
        <begin position="25"/>
        <end position="283"/>
    </location>
</feature>
<dbReference type="EMBL" id="PDNA01000031">
    <property type="protein sequence ID" value="PGH22917.1"/>
    <property type="molecule type" value="Genomic_DNA"/>
</dbReference>
<keyword evidence="7" id="KW-1185">Reference proteome</keyword>
<comment type="caution">
    <text evidence="6">The sequence shown here is derived from an EMBL/GenBank/DDBJ whole genome shotgun (WGS) entry which is preliminary data.</text>
</comment>
<comment type="subcellular location">
    <subcellularLocation>
        <location evidence="1">Cell inner membrane</location>
        <topology evidence="1">Multi-pass membrane protein</topology>
    </subcellularLocation>
</comment>
<dbReference type="Pfam" id="PF07690">
    <property type="entry name" value="MFS_1"/>
    <property type="match status" value="1"/>
</dbReference>
<keyword evidence="2" id="KW-1003">Cell membrane</keyword>
<dbReference type="GO" id="GO:0022857">
    <property type="term" value="F:transmembrane transporter activity"/>
    <property type="evidence" value="ECO:0007669"/>
    <property type="project" value="InterPro"/>
</dbReference>
<feature type="transmembrane region" description="Helical" evidence="4">
    <location>
        <begin position="772"/>
        <end position="793"/>
    </location>
</feature>
<evidence type="ECO:0000256" key="4">
    <source>
        <dbReference type="SAM" id="Phobius"/>
    </source>
</evidence>
<dbReference type="Proteomes" id="UP000224634">
    <property type="component" value="Unassembled WGS sequence"/>
</dbReference>
<name>A0A2B7YQJ6_POLH7</name>
<keyword evidence="4" id="KW-1133">Transmembrane helix</keyword>
<feature type="transmembrane region" description="Helical" evidence="4">
    <location>
        <begin position="171"/>
        <end position="189"/>
    </location>
</feature>
<feature type="transmembrane region" description="Helical" evidence="4">
    <location>
        <begin position="612"/>
        <end position="631"/>
    </location>
</feature>
<organism evidence="6 7">
    <name type="scientific">Polytolypa hystricis (strain UAMH7299)</name>
    <dbReference type="NCBI Taxonomy" id="1447883"/>
    <lineage>
        <taxon>Eukaryota</taxon>
        <taxon>Fungi</taxon>
        <taxon>Dikarya</taxon>
        <taxon>Ascomycota</taxon>
        <taxon>Pezizomycotina</taxon>
        <taxon>Eurotiomycetes</taxon>
        <taxon>Eurotiomycetidae</taxon>
        <taxon>Onygenales</taxon>
        <taxon>Onygenales incertae sedis</taxon>
        <taxon>Polytolypa</taxon>
    </lineage>
</organism>